<evidence type="ECO:0000313" key="1">
    <source>
        <dbReference type="EMBL" id="OHF02754.1"/>
    </source>
</evidence>
<organism evidence="1 2">
    <name type="scientific">Colletotrichum orchidophilum</name>
    <dbReference type="NCBI Taxonomy" id="1209926"/>
    <lineage>
        <taxon>Eukaryota</taxon>
        <taxon>Fungi</taxon>
        <taxon>Dikarya</taxon>
        <taxon>Ascomycota</taxon>
        <taxon>Pezizomycotina</taxon>
        <taxon>Sordariomycetes</taxon>
        <taxon>Hypocreomycetidae</taxon>
        <taxon>Glomerellales</taxon>
        <taxon>Glomerellaceae</taxon>
        <taxon>Colletotrichum</taxon>
    </lineage>
</organism>
<sequence>MPSSTTPTTGRVSPFLHSTSRRSLEFASLLLPLLDQGPCLAIIDSSEALRFVLGSGRLNLCNLVPAEAFMQPEHPAQGPSATCAEDTVT</sequence>
<evidence type="ECO:0000313" key="2">
    <source>
        <dbReference type="Proteomes" id="UP000176998"/>
    </source>
</evidence>
<accession>A0A1G4BMX0</accession>
<gene>
    <name evidence="1" type="ORF">CORC01_01855</name>
</gene>
<dbReference type="RefSeq" id="XP_022479892.1">
    <property type="nucleotide sequence ID" value="XM_022613508.1"/>
</dbReference>
<dbReference type="GeneID" id="34555018"/>
<protein>
    <submittedName>
        <fullName evidence="1">Uncharacterized protein</fullName>
    </submittedName>
</protein>
<proteinExistence type="predicted"/>
<dbReference type="EMBL" id="MJBS01000010">
    <property type="protein sequence ID" value="OHF02754.1"/>
    <property type="molecule type" value="Genomic_DNA"/>
</dbReference>
<name>A0A1G4BMX0_9PEZI</name>
<keyword evidence="2" id="KW-1185">Reference proteome</keyword>
<reference evidence="1 2" key="1">
    <citation type="submission" date="2016-09" db="EMBL/GenBank/DDBJ databases">
        <authorList>
            <person name="Capua I."/>
            <person name="De Benedictis P."/>
            <person name="Joannis T."/>
            <person name="Lombin L.H."/>
            <person name="Cattoli G."/>
        </authorList>
    </citation>
    <scope>NUCLEOTIDE SEQUENCE [LARGE SCALE GENOMIC DNA]</scope>
    <source>
        <strain evidence="1 2">IMI 309357</strain>
    </source>
</reference>
<dbReference type="Proteomes" id="UP000176998">
    <property type="component" value="Unassembled WGS sequence"/>
</dbReference>
<dbReference type="AlphaFoldDB" id="A0A1G4BMX0"/>
<comment type="caution">
    <text evidence="1">The sequence shown here is derived from an EMBL/GenBank/DDBJ whole genome shotgun (WGS) entry which is preliminary data.</text>
</comment>